<dbReference type="KEGG" id="tpal:117639053"/>
<gene>
    <name evidence="2" type="primary">LOC117639053</name>
</gene>
<dbReference type="Proteomes" id="UP000515158">
    <property type="component" value="Unplaced"/>
</dbReference>
<dbReference type="GeneID" id="117639053"/>
<organism evidence="2">
    <name type="scientific">Thrips palmi</name>
    <name type="common">Melon thrips</name>
    <dbReference type="NCBI Taxonomy" id="161013"/>
    <lineage>
        <taxon>Eukaryota</taxon>
        <taxon>Metazoa</taxon>
        <taxon>Ecdysozoa</taxon>
        <taxon>Arthropoda</taxon>
        <taxon>Hexapoda</taxon>
        <taxon>Insecta</taxon>
        <taxon>Pterygota</taxon>
        <taxon>Neoptera</taxon>
        <taxon>Paraneoptera</taxon>
        <taxon>Thysanoptera</taxon>
        <taxon>Terebrantia</taxon>
        <taxon>Thripoidea</taxon>
        <taxon>Thripidae</taxon>
        <taxon>Thrips</taxon>
    </lineage>
</organism>
<sequence>MRVPVSGTAGQRFCRLLDVTSHVFFVHFLVNTRSLSGCVQLFGPPLQARDFEYRMRLDDADCTHHGDRARRGEMIHNLFQGRLRHGGGGGGGADAAARVLGVDEDPEHVLRGARAWRVHLGLSRAWRTSTRAAKTPVRVTVTPSLTRLTEPP</sequence>
<evidence type="ECO:0000313" key="2">
    <source>
        <dbReference type="RefSeq" id="XP_034230301.1"/>
    </source>
</evidence>
<protein>
    <submittedName>
        <fullName evidence="2">Uncharacterized protein LOC117639053</fullName>
    </submittedName>
</protein>
<dbReference type="AlphaFoldDB" id="A0A6P8Y2N8"/>
<evidence type="ECO:0000313" key="1">
    <source>
        <dbReference type="Proteomes" id="UP000515158"/>
    </source>
</evidence>
<dbReference type="RefSeq" id="XP_034230301.1">
    <property type="nucleotide sequence ID" value="XM_034374410.1"/>
</dbReference>
<accession>A0A6P8Y2N8</accession>
<dbReference type="InParanoid" id="A0A6P8Y2N8"/>
<reference evidence="2" key="1">
    <citation type="submission" date="2025-08" db="UniProtKB">
        <authorList>
            <consortium name="RefSeq"/>
        </authorList>
    </citation>
    <scope>IDENTIFICATION</scope>
    <source>
        <tissue evidence="2">Total insect</tissue>
    </source>
</reference>
<proteinExistence type="predicted"/>
<name>A0A6P8Y2N8_THRPL</name>
<keyword evidence="1" id="KW-1185">Reference proteome</keyword>